<organism evidence="12 13">
    <name type="scientific">Acacia crassicarpa</name>
    <name type="common">northern wattle</name>
    <dbReference type="NCBI Taxonomy" id="499986"/>
    <lineage>
        <taxon>Eukaryota</taxon>
        <taxon>Viridiplantae</taxon>
        <taxon>Streptophyta</taxon>
        <taxon>Embryophyta</taxon>
        <taxon>Tracheophyta</taxon>
        <taxon>Spermatophyta</taxon>
        <taxon>Magnoliopsida</taxon>
        <taxon>eudicotyledons</taxon>
        <taxon>Gunneridae</taxon>
        <taxon>Pentapetalae</taxon>
        <taxon>rosids</taxon>
        <taxon>fabids</taxon>
        <taxon>Fabales</taxon>
        <taxon>Fabaceae</taxon>
        <taxon>Caesalpinioideae</taxon>
        <taxon>mimosoid clade</taxon>
        <taxon>Acacieae</taxon>
        <taxon>Acacia</taxon>
    </lineage>
</organism>
<evidence type="ECO:0000256" key="7">
    <source>
        <dbReference type="ARBA" id="ARBA00022729"/>
    </source>
</evidence>
<dbReference type="EMBL" id="JAWXYG010000004">
    <property type="protein sequence ID" value="KAK4275333.1"/>
    <property type="molecule type" value="Genomic_DNA"/>
</dbReference>
<comment type="caution">
    <text evidence="12">The sequence shown here is derived from an EMBL/GenBank/DDBJ whole genome shotgun (WGS) entry which is preliminary data.</text>
</comment>
<keyword evidence="9" id="KW-0063">Aspartyl esterase</keyword>
<gene>
    <name evidence="12" type="ORF">QN277_018434</name>
</gene>
<evidence type="ECO:0000256" key="5">
    <source>
        <dbReference type="ARBA" id="ARBA00022512"/>
    </source>
</evidence>
<evidence type="ECO:0000256" key="10">
    <source>
        <dbReference type="SAM" id="SignalP"/>
    </source>
</evidence>
<dbReference type="AlphaFoldDB" id="A0AAE1MUM3"/>
<sequence length="356" mass="40399">MGLSEVSILVFWVCVQLNLAQVLLSFNQNQVSNYISWKDFSVDEQRFPWDPIAGDRVIVVDQHGRGHSRTVQGAVDMVPDNNPERMKICIYPGIYREKVYVPRTKGYVSMIGGRNERESAVITWNSKSSDIGFDGQEIGTYDSATVTVESDYFCATRLTFENSVEAVSGGDGMQGVALRVDSERAMFYRVRIKGEQDSLLDNTGTHYFYQCQIQGKIDFIFGNSKSLYQNCDLHSVAETYGAIAAHHRDAENEDTGFSFVNCSITGTGSVYLGRAWGDHSRIIYSLCYMDDIIIPEGWTDWNHTSRQMTAVFGEYQCEGIGADRRRRVKWSKFLSNEEARPFLDRSFINGDQWLNL</sequence>
<proteinExistence type="inferred from homology"/>
<evidence type="ECO:0000256" key="9">
    <source>
        <dbReference type="ARBA" id="ARBA00023085"/>
    </source>
</evidence>
<evidence type="ECO:0000256" key="3">
    <source>
        <dbReference type="ARBA" id="ARBA00008891"/>
    </source>
</evidence>
<feature type="signal peptide" evidence="10">
    <location>
        <begin position="1"/>
        <end position="20"/>
    </location>
</feature>
<keyword evidence="5" id="KW-0134">Cell wall</keyword>
<comment type="subcellular location">
    <subcellularLocation>
        <location evidence="1">Secreted</location>
        <location evidence="1">Cell wall</location>
    </subcellularLocation>
</comment>
<dbReference type="InterPro" id="IPR011050">
    <property type="entry name" value="Pectin_lyase_fold/virulence"/>
</dbReference>
<dbReference type="PANTHER" id="PTHR31321">
    <property type="entry name" value="ACYL-COA THIOESTER HYDROLASE YBHC-RELATED"/>
    <property type="match status" value="1"/>
</dbReference>
<evidence type="ECO:0000256" key="1">
    <source>
        <dbReference type="ARBA" id="ARBA00004191"/>
    </source>
</evidence>
<keyword evidence="6" id="KW-0964">Secreted</keyword>
<comment type="pathway">
    <text evidence="2">Glycan metabolism; pectin degradation; 2-dehydro-3-deoxy-D-gluconate from pectin: step 1/5.</text>
</comment>
<evidence type="ECO:0000256" key="6">
    <source>
        <dbReference type="ARBA" id="ARBA00022525"/>
    </source>
</evidence>
<accession>A0AAE1MUM3</accession>
<evidence type="ECO:0000256" key="4">
    <source>
        <dbReference type="ARBA" id="ARBA00013229"/>
    </source>
</evidence>
<feature type="domain" description="Pectinesterase catalytic" evidence="11">
    <location>
        <begin position="58"/>
        <end position="351"/>
    </location>
</feature>
<dbReference type="GO" id="GO:0042545">
    <property type="term" value="P:cell wall modification"/>
    <property type="evidence" value="ECO:0007669"/>
    <property type="project" value="InterPro"/>
</dbReference>
<dbReference type="InterPro" id="IPR000070">
    <property type="entry name" value="Pectinesterase_cat"/>
</dbReference>
<dbReference type="Proteomes" id="UP001293593">
    <property type="component" value="Unassembled WGS sequence"/>
</dbReference>
<dbReference type="GO" id="GO:0030599">
    <property type="term" value="F:pectinesterase activity"/>
    <property type="evidence" value="ECO:0007669"/>
    <property type="project" value="UniProtKB-EC"/>
</dbReference>
<comment type="similarity">
    <text evidence="3">Belongs to the pectinesterase family.</text>
</comment>
<dbReference type="InterPro" id="IPR012334">
    <property type="entry name" value="Pectin_lyas_fold"/>
</dbReference>
<keyword evidence="7 10" id="KW-0732">Signal</keyword>
<dbReference type="GO" id="GO:0045490">
    <property type="term" value="P:pectin catabolic process"/>
    <property type="evidence" value="ECO:0007669"/>
    <property type="project" value="TreeGrafter"/>
</dbReference>
<dbReference type="SUPFAM" id="SSF51126">
    <property type="entry name" value="Pectin lyase-like"/>
    <property type="match status" value="1"/>
</dbReference>
<dbReference type="PANTHER" id="PTHR31321:SF31">
    <property type="entry name" value="PECTINESTERASE QRT1"/>
    <property type="match status" value="1"/>
</dbReference>
<evidence type="ECO:0000259" key="11">
    <source>
        <dbReference type="Pfam" id="PF01095"/>
    </source>
</evidence>
<feature type="chain" id="PRO_5042037414" description="pectinesterase" evidence="10">
    <location>
        <begin position="21"/>
        <end position="356"/>
    </location>
</feature>
<evidence type="ECO:0000313" key="12">
    <source>
        <dbReference type="EMBL" id="KAK4275333.1"/>
    </source>
</evidence>
<dbReference type="FunFam" id="2.160.20.10:FF:000008">
    <property type="entry name" value="Pectinesterase"/>
    <property type="match status" value="1"/>
</dbReference>
<reference evidence="12" key="1">
    <citation type="submission" date="2023-10" db="EMBL/GenBank/DDBJ databases">
        <title>Chromosome-level genome of the transformable northern wattle, Acacia crassicarpa.</title>
        <authorList>
            <person name="Massaro I."/>
            <person name="Sinha N.R."/>
            <person name="Poethig S."/>
            <person name="Leichty A.R."/>
        </authorList>
    </citation>
    <scope>NUCLEOTIDE SEQUENCE</scope>
    <source>
        <strain evidence="12">Acra3RX</strain>
        <tissue evidence="12">Leaf</tissue>
    </source>
</reference>
<evidence type="ECO:0000313" key="13">
    <source>
        <dbReference type="Proteomes" id="UP001293593"/>
    </source>
</evidence>
<keyword evidence="8" id="KW-0378">Hydrolase</keyword>
<keyword evidence="13" id="KW-1185">Reference proteome</keyword>
<evidence type="ECO:0000256" key="8">
    <source>
        <dbReference type="ARBA" id="ARBA00022801"/>
    </source>
</evidence>
<dbReference type="Pfam" id="PF01095">
    <property type="entry name" value="Pectinesterase"/>
    <property type="match status" value="1"/>
</dbReference>
<dbReference type="EC" id="3.1.1.11" evidence="4"/>
<protein>
    <recommendedName>
        <fullName evidence="4">pectinesterase</fullName>
        <ecNumber evidence="4">3.1.1.11</ecNumber>
    </recommendedName>
</protein>
<evidence type="ECO:0000256" key="2">
    <source>
        <dbReference type="ARBA" id="ARBA00005184"/>
    </source>
</evidence>
<dbReference type="Gene3D" id="2.160.20.10">
    <property type="entry name" value="Single-stranded right-handed beta-helix, Pectin lyase-like"/>
    <property type="match status" value="1"/>
</dbReference>
<name>A0AAE1MUM3_9FABA</name>